<sequence length="522" mass="58983">MSEQPTYRLDVSTCIAPLVQSWAAWWMTVAPVPASLHVRNYQLPLLKTYLLNPDFHARHVGIPASRASEVKELVQKTQQAQAERIRLAEALESFQRLLLEEAKGQSMEPFYAKLPEPLRGRVELLYDYHGRPSLRVLEGMMYRGPCHQRELQSLRLLRLESDAGRPDLLTTPVLSEPGQLEWQVPFEDKRLDALFALDLEPRPLGFIQELLGPAAANGTELLPLLTETPARPYTPWEGPGPRLRYLGHACVLIEWKGTTVLVDPVLSATPTSGGLPRLGFQDLPPRIDYVLITHSHYDHLSIETLLRLRHRIGQLVLPRSSGLLVGDYSPKLLARSLGFERVLEPELYESLPLPDGEIVIAPFLGEHGDIGHAKSAYVVRMGEQRVLFAADSLGVDETLYRHMRKDLGPIQTVFMNTEVEGSPLTWTIEVLFPKKRDRKLEESRRCRGSNAAEALRMLEQLGATRLYNYAMGLEPWFTQIMGPPASPEEPRMKESERLLTAARARGLRAERLHGHQDLFLAE</sequence>
<dbReference type="Proteomes" id="UP000256345">
    <property type="component" value="Unassembled WGS sequence"/>
</dbReference>
<dbReference type="RefSeq" id="WP_047856103.1">
    <property type="nucleotide sequence ID" value="NZ_CP011509.1"/>
</dbReference>
<feature type="domain" description="Diiron non-heme beta-hydroxylase N-terminal" evidence="2">
    <location>
        <begin position="8"/>
        <end position="229"/>
    </location>
</feature>
<evidence type="ECO:0000313" key="5">
    <source>
        <dbReference type="Proteomes" id="UP000035579"/>
    </source>
</evidence>
<dbReference type="KEGG" id="age:AA314_03182"/>
<dbReference type="InterPro" id="IPR041141">
    <property type="entry name" value="CmlA_N"/>
</dbReference>
<dbReference type="SUPFAM" id="SSF56281">
    <property type="entry name" value="Metallo-hydrolase/oxidoreductase"/>
    <property type="match status" value="1"/>
</dbReference>
<dbReference type="InterPro" id="IPR001279">
    <property type="entry name" value="Metallo-B-lactamas"/>
</dbReference>
<dbReference type="Pfam" id="PF18456">
    <property type="entry name" value="CmlA_N"/>
    <property type="match status" value="1"/>
</dbReference>
<reference evidence="3 5" key="1">
    <citation type="submission" date="2015-05" db="EMBL/GenBank/DDBJ databases">
        <title>Genome assembly of Archangium gephyra DSM 2261.</title>
        <authorList>
            <person name="Sharma G."/>
            <person name="Subramanian S."/>
        </authorList>
    </citation>
    <scope>NUCLEOTIDE SEQUENCE [LARGE SCALE GENOMIC DNA]</scope>
    <source>
        <strain evidence="3 5">DSM 2261</strain>
    </source>
</reference>
<gene>
    <name evidence="3" type="ORF">AA314_03182</name>
    <name evidence="4" type="ORF">ATI61_103267</name>
</gene>
<evidence type="ECO:0000313" key="4">
    <source>
        <dbReference type="EMBL" id="REG34374.1"/>
    </source>
</evidence>
<accession>A0AAC8Q5S7</accession>
<dbReference type="Proteomes" id="UP000035579">
    <property type="component" value="Chromosome"/>
</dbReference>
<evidence type="ECO:0000259" key="1">
    <source>
        <dbReference type="Pfam" id="PF12706"/>
    </source>
</evidence>
<evidence type="ECO:0000313" key="6">
    <source>
        <dbReference type="Proteomes" id="UP000256345"/>
    </source>
</evidence>
<organism evidence="3 5">
    <name type="scientific">Archangium gephyra</name>
    <dbReference type="NCBI Taxonomy" id="48"/>
    <lineage>
        <taxon>Bacteria</taxon>
        <taxon>Pseudomonadati</taxon>
        <taxon>Myxococcota</taxon>
        <taxon>Myxococcia</taxon>
        <taxon>Myxococcales</taxon>
        <taxon>Cystobacterineae</taxon>
        <taxon>Archangiaceae</taxon>
        <taxon>Archangium</taxon>
    </lineage>
</organism>
<dbReference type="Pfam" id="PF12706">
    <property type="entry name" value="Lactamase_B_2"/>
    <property type="match status" value="1"/>
</dbReference>
<dbReference type="AlphaFoldDB" id="A0AAC8Q5S7"/>
<dbReference type="EMBL" id="CP011509">
    <property type="protein sequence ID" value="AKJ01556.1"/>
    <property type="molecule type" value="Genomic_DNA"/>
</dbReference>
<evidence type="ECO:0000313" key="3">
    <source>
        <dbReference type="EMBL" id="AKJ01556.1"/>
    </source>
</evidence>
<dbReference type="InterPro" id="IPR036866">
    <property type="entry name" value="RibonucZ/Hydroxyglut_hydro"/>
</dbReference>
<protein>
    <submittedName>
        <fullName evidence="4">L-ascorbate metabolism protein UlaG (Beta-lactamase superfamily)</fullName>
    </submittedName>
    <submittedName>
        <fullName evidence="3">Polyketide synthase</fullName>
    </submittedName>
</protein>
<proteinExistence type="predicted"/>
<reference evidence="4 6" key="2">
    <citation type="submission" date="2018-08" db="EMBL/GenBank/DDBJ databases">
        <title>Genomic Encyclopedia of Archaeal and Bacterial Type Strains, Phase II (KMG-II): from individual species to whole genera.</title>
        <authorList>
            <person name="Goeker M."/>
        </authorList>
    </citation>
    <scope>NUCLEOTIDE SEQUENCE [LARGE SCALE GENOMIC DNA]</scope>
    <source>
        <strain evidence="4 6">DSM 2261</strain>
    </source>
</reference>
<feature type="domain" description="Metallo-beta-lactamase" evidence="1">
    <location>
        <begin position="258"/>
        <end position="465"/>
    </location>
</feature>
<keyword evidence="6" id="KW-1185">Reference proteome</keyword>
<dbReference type="InterPro" id="IPR050114">
    <property type="entry name" value="UPF0173_UPF0282_UlaG_hydrolase"/>
</dbReference>
<dbReference type="PANTHER" id="PTHR43546">
    <property type="entry name" value="UPF0173 METAL-DEPENDENT HYDROLASE MJ1163-RELATED"/>
    <property type="match status" value="1"/>
</dbReference>
<dbReference type="Gene3D" id="3.60.15.10">
    <property type="entry name" value="Ribonuclease Z/Hydroxyacylglutathione hydrolase-like"/>
    <property type="match status" value="1"/>
</dbReference>
<dbReference type="EMBL" id="QUMU01000003">
    <property type="protein sequence ID" value="REG34374.1"/>
    <property type="molecule type" value="Genomic_DNA"/>
</dbReference>
<evidence type="ECO:0000259" key="2">
    <source>
        <dbReference type="Pfam" id="PF18456"/>
    </source>
</evidence>
<name>A0AAC8Q5S7_9BACT</name>